<dbReference type="PANTHER" id="PTHR38926:SF5">
    <property type="entry name" value="F-BOX AND LEUCINE-RICH REPEAT PROTEIN 6"/>
    <property type="match status" value="1"/>
</dbReference>
<reference evidence="2 3" key="1">
    <citation type="journal article" date="2024" name="J Genomics">
        <title>Draft genome sequencing and assembly of Favolaschia claudopus CIRM-BRFM 2984 isolated from oak limbs.</title>
        <authorList>
            <person name="Navarro D."/>
            <person name="Drula E."/>
            <person name="Chaduli D."/>
            <person name="Cazenave R."/>
            <person name="Ahrendt S."/>
            <person name="Wang J."/>
            <person name="Lipzen A."/>
            <person name="Daum C."/>
            <person name="Barry K."/>
            <person name="Grigoriev I.V."/>
            <person name="Favel A."/>
            <person name="Rosso M.N."/>
            <person name="Martin F."/>
        </authorList>
    </citation>
    <scope>NUCLEOTIDE SEQUENCE [LARGE SCALE GENOMIC DNA]</scope>
    <source>
        <strain evidence="2 3">CIRM-BRFM 2984</strain>
    </source>
</reference>
<proteinExistence type="predicted"/>
<dbReference type="InterPro" id="IPR032675">
    <property type="entry name" value="LRR_dom_sf"/>
</dbReference>
<comment type="caution">
    <text evidence="2">The sequence shown here is derived from an EMBL/GenBank/DDBJ whole genome shotgun (WGS) entry which is preliminary data.</text>
</comment>
<keyword evidence="3" id="KW-1185">Reference proteome</keyword>
<evidence type="ECO:0008006" key="4">
    <source>
        <dbReference type="Google" id="ProtNLM"/>
    </source>
</evidence>
<dbReference type="Gene3D" id="3.80.10.10">
    <property type="entry name" value="Ribonuclease Inhibitor"/>
    <property type="match status" value="2"/>
</dbReference>
<protein>
    <recommendedName>
        <fullName evidence="4">F-box domain-containing protein</fullName>
    </recommendedName>
</protein>
<organism evidence="2 3">
    <name type="scientific">Favolaschia claudopus</name>
    <dbReference type="NCBI Taxonomy" id="2862362"/>
    <lineage>
        <taxon>Eukaryota</taxon>
        <taxon>Fungi</taxon>
        <taxon>Dikarya</taxon>
        <taxon>Basidiomycota</taxon>
        <taxon>Agaricomycotina</taxon>
        <taxon>Agaricomycetes</taxon>
        <taxon>Agaricomycetidae</taxon>
        <taxon>Agaricales</taxon>
        <taxon>Marasmiineae</taxon>
        <taxon>Mycenaceae</taxon>
        <taxon>Favolaschia</taxon>
    </lineage>
</organism>
<name>A0AAW0BH24_9AGAR</name>
<evidence type="ECO:0000313" key="2">
    <source>
        <dbReference type="EMBL" id="KAK7024667.1"/>
    </source>
</evidence>
<evidence type="ECO:0000256" key="1">
    <source>
        <dbReference type="SAM" id="MobiDB-lite"/>
    </source>
</evidence>
<gene>
    <name evidence="2" type="ORF">R3P38DRAFT_2778697</name>
</gene>
<dbReference type="EMBL" id="JAWWNJ010000034">
    <property type="protein sequence ID" value="KAK7024667.1"/>
    <property type="molecule type" value="Genomic_DNA"/>
</dbReference>
<dbReference type="Proteomes" id="UP001362999">
    <property type="component" value="Unassembled WGS sequence"/>
</dbReference>
<dbReference type="Gene3D" id="3.60.130.30">
    <property type="match status" value="1"/>
</dbReference>
<evidence type="ECO:0000313" key="3">
    <source>
        <dbReference type="Proteomes" id="UP001362999"/>
    </source>
</evidence>
<accession>A0AAW0BH24</accession>
<sequence>MEQVQVELEVWNRRATETGIKQIVINRDGAAHDGAFGVPRTRKVEGSVLVTVDTRTRKVEASVLVTVDTRTRKVEAFVLVAGYREHVLAKSKLSSWWPGTDKCSAAAVGSPRVVIDREGAARDEAFGVARTRKVEAFVLVATDSREPSSSYMRGSVAPDNAFWCSTYLQIRSFYGAHGTVASSVAHIRKAVDSVLATSIGKERFMLGILARLKLLRWWLLVTQRISADVLRLDFLDHHFDSLKERLAIARELMEYIHSQLFAYFALVSPRLLYIVQYHIAHPPRLFLPTGYAGGSSDPHRTPPALRLPLEIWWLIFDCTIAGAFPGSTISWRMRGRFLLVCKTFKAFAVSYKPFWSTLRVSPLSTATSVNFFINIVGDRNFRLVAVDGGHVGPGELVHVTRFREAFAHCVLSSHQWTSVIVLSPYPATVHHVINILARRPLDRLEELYVFTDVYLYQRSLGLSPDVLQRPDNLIRLHLRGAGCSRLHLPDFRALQVLRLANVPHFAWPTARDFCDFLRCASSLKEVQLYHTGFTGSFDACDRITLPGLQILKLRFDHDFREATESLFPLLDLLRLPSLAKLYLRFSGDAELSHYQSSRVALSAPFVQILGRLQNVFTLAELYATLSTCEHLNVTELDGYACFQALGSYFGNFSIPASQHSTPLLPRLSMLSVANRDWEHVYDGVLQRSGRGQLLRQLRVVVPQLNSEPFQSLPPNSLAHYVSTKEIVQELAWHELRPFDLYADLRFSYAATVDHLRSQILSALWRWVVVFVLLRGDDWYKKIGNWSQLVCMQLALDVIWSKSGIFCKISKKQVPRCYPDLSSTPHGRIYMFSVAFACWIPSLSTSPMKRYFTRSSAGKPSGPEERPSTRTTDSVPRLSVSNDIAPSDDFVIPSKRVRLPAASDPLSEDQLKRLEKGFGREIKRLAQVAKDNRGALSWCHVVWCLNLFTVVMSQFSFREALLGRAQSVPPALVKWDDASPRIAVSNDGFGLVVHLPGAIREASADILLSELVQFVHDGFKGTLSLAAGADGQTRGQRKSYNIRPGQVAGLFKLVRAWLPIGHPHDNPVPSRDMLKTGKGFAASLQLIAQLRLISHRVNCLIDEIDPTHSAQLQELHASACKRYRFYDILGTKDPLYMEGRELMYNRQTPLHADKSDPKNGWAVLVVVGPFTGGDLFIPCLNLQMRYTHGTMIMVRGKLLPHEVFVDALSISNPPRFVPQIRTFPSFEYAAKSKRERALKMETPKNIGNGTRFPNEVLGEVFVCVLADNLLSDPITHAWNRRTLQKVCSSWAHIVWGLPEVWRMLYIDEESTDADIRTCLHYAGALSLDIFLDLSAFDRRLGWLEEFLERKFDVLDDALGRCETLLVQCEGELEHDSVVQGLSQFTTSSIKNIVFDWHPGQDFSDASTSLPIFPASSPTGLTVKHSFVQFGIFVGGDSLTRLEIGPIAAEAEVSARQIMDALVPCKKLTHLRLSDIHTSDVPSRSILDPKRTPKMLHLTHLAILCTHPSVVYLAISLKVPNLQYLDFESANEHLRCLTGLEKGWRNMSWSNIRSLRLTVNMVDWELCSVYDGFPRLQHLDLRGMRAGAAKLLAALHTYSRNHNSVAPTLSDIHIQGPLDWATAEAILLHRQRNHYRPDAVVKTYERGPLGGLQTFLYSVVGARVVRNPADDLVPAVLRF</sequence>
<dbReference type="PANTHER" id="PTHR38926">
    <property type="entry name" value="F-BOX DOMAIN CONTAINING PROTEIN, EXPRESSED"/>
    <property type="match status" value="1"/>
</dbReference>
<feature type="region of interest" description="Disordered" evidence="1">
    <location>
        <begin position="853"/>
        <end position="878"/>
    </location>
</feature>
<dbReference type="SUPFAM" id="SSF52047">
    <property type="entry name" value="RNI-like"/>
    <property type="match status" value="2"/>
</dbReference>
<feature type="compositionally biased region" description="Polar residues" evidence="1">
    <location>
        <begin position="868"/>
        <end position="878"/>
    </location>
</feature>